<accession>A0ACC1S7G0</accession>
<proteinExistence type="predicted"/>
<evidence type="ECO:0000313" key="2">
    <source>
        <dbReference type="Proteomes" id="UP001148662"/>
    </source>
</evidence>
<reference evidence="1" key="1">
    <citation type="submission" date="2022-07" db="EMBL/GenBank/DDBJ databases">
        <title>Genome Sequence of Phlebia brevispora.</title>
        <authorList>
            <person name="Buettner E."/>
        </authorList>
    </citation>
    <scope>NUCLEOTIDE SEQUENCE</scope>
    <source>
        <strain evidence="1">MPL23</strain>
    </source>
</reference>
<keyword evidence="2" id="KW-1185">Reference proteome</keyword>
<name>A0ACC1S7G0_9APHY</name>
<dbReference type="EMBL" id="JANHOG010001653">
    <property type="protein sequence ID" value="KAJ3533665.1"/>
    <property type="molecule type" value="Genomic_DNA"/>
</dbReference>
<sequence>MEFQVQLHVVAAYTAPSDRALNILAMPHLPDATPAILLRSEYTSIASTMGIGYLGVAFSSMSPRCKDDNGFLKLFVAIVWMLDTAQQTIVTYAFYHYLILNFGDVRALTIISWGVPTWMVFNFTASSSLVETSGLPQFAPFSELLHLVCTPHSSEATAHFDDDAGLNLAYSAKAFSIAFFDVAEEKLEPIGVYALSIGLLGDTSVAIAMTYYFYKSRTGFGRSDGMISKLIVLTVVLNMGTLHTQYLAAPFSFYDLFFNMALSKLYANTVLTVLNSRANILDTMQVFKIDSVVRKGLAERKKRESDWTILSSIHLQLPEEDLSGAV</sequence>
<gene>
    <name evidence="1" type="ORF">NM688_g7248</name>
</gene>
<dbReference type="Proteomes" id="UP001148662">
    <property type="component" value="Unassembled WGS sequence"/>
</dbReference>
<evidence type="ECO:0000313" key="1">
    <source>
        <dbReference type="EMBL" id="KAJ3533665.1"/>
    </source>
</evidence>
<protein>
    <submittedName>
        <fullName evidence="1">Uncharacterized protein</fullName>
    </submittedName>
</protein>
<organism evidence="1 2">
    <name type="scientific">Phlebia brevispora</name>
    <dbReference type="NCBI Taxonomy" id="194682"/>
    <lineage>
        <taxon>Eukaryota</taxon>
        <taxon>Fungi</taxon>
        <taxon>Dikarya</taxon>
        <taxon>Basidiomycota</taxon>
        <taxon>Agaricomycotina</taxon>
        <taxon>Agaricomycetes</taxon>
        <taxon>Polyporales</taxon>
        <taxon>Meruliaceae</taxon>
        <taxon>Phlebia</taxon>
    </lineage>
</organism>
<comment type="caution">
    <text evidence="1">The sequence shown here is derived from an EMBL/GenBank/DDBJ whole genome shotgun (WGS) entry which is preliminary data.</text>
</comment>